<protein>
    <submittedName>
        <fullName evidence="15">TMEM175 family protein</fullName>
    </submittedName>
</protein>
<feature type="transmembrane region" description="Helical" evidence="13">
    <location>
        <begin position="45"/>
        <end position="64"/>
    </location>
</feature>
<evidence type="ECO:0000256" key="12">
    <source>
        <dbReference type="ARBA" id="ARBA00034430"/>
    </source>
</evidence>
<dbReference type="EMBL" id="CP104550">
    <property type="protein sequence ID" value="UXH31769.1"/>
    <property type="molecule type" value="Genomic_DNA"/>
</dbReference>
<organism evidence="15">
    <name type="scientific">Methanothermobacter wolfeii</name>
    <name type="common">Methanobacterium wolfei</name>
    <dbReference type="NCBI Taxonomy" id="145261"/>
    <lineage>
        <taxon>Archaea</taxon>
        <taxon>Methanobacteriati</taxon>
        <taxon>Methanobacteriota</taxon>
        <taxon>Methanomada group</taxon>
        <taxon>Methanobacteria</taxon>
        <taxon>Methanobacteriales</taxon>
        <taxon>Methanobacteriaceae</taxon>
        <taxon>Methanothermobacter</taxon>
    </lineage>
</organism>
<dbReference type="EMBL" id="JAXUHJ010000010">
    <property type="protein sequence ID" value="MEJ8543090.1"/>
    <property type="molecule type" value="Genomic_DNA"/>
</dbReference>
<dbReference type="Proteomes" id="UP001065373">
    <property type="component" value="Chromosome"/>
</dbReference>
<evidence type="ECO:0000256" key="2">
    <source>
        <dbReference type="ARBA" id="ARBA00006920"/>
    </source>
</evidence>
<evidence type="ECO:0000256" key="11">
    <source>
        <dbReference type="ARBA" id="ARBA00023303"/>
    </source>
</evidence>
<evidence type="ECO:0000313" key="16">
    <source>
        <dbReference type="Proteomes" id="UP001369247"/>
    </source>
</evidence>
<evidence type="ECO:0000313" key="14">
    <source>
        <dbReference type="EMBL" id="MEJ8543090.1"/>
    </source>
</evidence>
<evidence type="ECO:0000256" key="13">
    <source>
        <dbReference type="SAM" id="Phobius"/>
    </source>
</evidence>
<keyword evidence="4" id="KW-0633">Potassium transport</keyword>
<evidence type="ECO:0000256" key="10">
    <source>
        <dbReference type="ARBA" id="ARBA00023136"/>
    </source>
</evidence>
<keyword evidence="7" id="KW-0630">Potassium</keyword>
<keyword evidence="16" id="KW-1185">Reference proteome</keyword>
<evidence type="ECO:0000256" key="8">
    <source>
        <dbReference type="ARBA" id="ARBA00022989"/>
    </source>
</evidence>
<sequence>MKKNLIEGLTVGIFAIAMTLLVLTIELPGNITAESSMETHISSLAPQLFTYALSFILLGVFWRLTTYTLRRLKVLTQGFSG</sequence>
<dbReference type="RefSeq" id="WP_191216291.1">
    <property type="nucleotide sequence ID" value="NZ_CP104550.1"/>
</dbReference>
<evidence type="ECO:0000256" key="1">
    <source>
        <dbReference type="ARBA" id="ARBA00004141"/>
    </source>
</evidence>
<keyword evidence="11" id="KW-0407">Ion channel</keyword>
<dbReference type="Pfam" id="PF06736">
    <property type="entry name" value="TMEM175"/>
    <property type="match status" value="1"/>
</dbReference>
<gene>
    <name evidence="15" type="ORF">N5910_00195</name>
    <name evidence="14" type="ORF">U2150_06260</name>
</gene>
<keyword evidence="5 13" id="KW-0812">Transmembrane</keyword>
<evidence type="ECO:0000256" key="7">
    <source>
        <dbReference type="ARBA" id="ARBA00022958"/>
    </source>
</evidence>
<comment type="similarity">
    <text evidence="2">Belongs to the TMEM175 family.</text>
</comment>
<reference evidence="14 16" key="2">
    <citation type="submission" date="2023-12" db="EMBL/GenBank/DDBJ databases">
        <title>Phenotypic and Genomic Characterization of Methanothermobacter wolfeii Strain BSEL, a CO2-Capturing Archaeon with Minimal Nutrient Requirements.</title>
        <authorList>
            <person name="Ale Enriquez F."/>
            <person name="Ahring B.K."/>
        </authorList>
    </citation>
    <scope>NUCLEOTIDE SEQUENCE [LARGE SCALE GENOMIC DNA]</scope>
    <source>
        <strain evidence="14 16">BSEL-1</strain>
    </source>
</reference>
<dbReference type="InterPro" id="IPR010617">
    <property type="entry name" value="TMEM175-like"/>
</dbReference>
<dbReference type="AlphaFoldDB" id="A0A9E7RWJ4"/>
<keyword evidence="9" id="KW-0406">Ion transport</keyword>
<evidence type="ECO:0000256" key="6">
    <source>
        <dbReference type="ARBA" id="ARBA00022826"/>
    </source>
</evidence>
<reference evidence="15" key="1">
    <citation type="submission" date="2022-09" db="EMBL/GenBank/DDBJ databases">
        <title>Characterization of three MwoI isoschizomers from sequenced genome and metagenomes.</title>
        <authorList>
            <person name="Fomenkov A."/>
            <person name="Xu S.Y."/>
            <person name="Roberts R.J."/>
        </authorList>
    </citation>
    <scope>NUCLEOTIDE SEQUENCE</scope>
    <source>
        <strain evidence="15">DSM 2970</strain>
    </source>
</reference>
<dbReference type="GO" id="GO:0016020">
    <property type="term" value="C:membrane"/>
    <property type="evidence" value="ECO:0007669"/>
    <property type="project" value="UniProtKB-SubCell"/>
</dbReference>
<comment type="subcellular location">
    <subcellularLocation>
        <location evidence="1">Membrane</location>
        <topology evidence="1">Multi-pass membrane protein</topology>
    </subcellularLocation>
</comment>
<evidence type="ECO:0000256" key="4">
    <source>
        <dbReference type="ARBA" id="ARBA00022538"/>
    </source>
</evidence>
<dbReference type="GeneID" id="58977699"/>
<feature type="transmembrane region" description="Helical" evidence="13">
    <location>
        <begin position="5"/>
        <end position="25"/>
    </location>
</feature>
<accession>A0A9E7RWJ4</accession>
<evidence type="ECO:0000256" key="5">
    <source>
        <dbReference type="ARBA" id="ARBA00022692"/>
    </source>
</evidence>
<keyword evidence="3" id="KW-0813">Transport</keyword>
<evidence type="ECO:0000256" key="9">
    <source>
        <dbReference type="ARBA" id="ARBA00023065"/>
    </source>
</evidence>
<evidence type="ECO:0000313" key="15">
    <source>
        <dbReference type="EMBL" id="UXH31769.1"/>
    </source>
</evidence>
<evidence type="ECO:0000256" key="3">
    <source>
        <dbReference type="ARBA" id="ARBA00022448"/>
    </source>
</evidence>
<keyword evidence="6" id="KW-0631">Potassium channel</keyword>
<name>A0A9E7RWJ4_METWO</name>
<dbReference type="Proteomes" id="UP001369247">
    <property type="component" value="Unassembled WGS sequence"/>
</dbReference>
<proteinExistence type="inferred from homology"/>
<dbReference type="GO" id="GO:0015252">
    <property type="term" value="F:proton channel activity"/>
    <property type="evidence" value="ECO:0007669"/>
    <property type="project" value="InterPro"/>
</dbReference>
<keyword evidence="8 13" id="KW-1133">Transmembrane helix</keyword>
<comment type="catalytic activity">
    <reaction evidence="12">
        <text>K(+)(in) = K(+)(out)</text>
        <dbReference type="Rhea" id="RHEA:29463"/>
        <dbReference type="ChEBI" id="CHEBI:29103"/>
    </reaction>
</comment>
<keyword evidence="10 13" id="KW-0472">Membrane</keyword>
<dbReference type="GO" id="GO:0005267">
    <property type="term" value="F:potassium channel activity"/>
    <property type="evidence" value="ECO:0007669"/>
    <property type="project" value="UniProtKB-KW"/>
</dbReference>